<accession>A0A2I7N677</accession>
<organism evidence="2 3">
    <name type="scientific">Aquella oligotrophica</name>
    <dbReference type="NCBI Taxonomy" id="2067065"/>
    <lineage>
        <taxon>Bacteria</taxon>
        <taxon>Pseudomonadati</taxon>
        <taxon>Pseudomonadota</taxon>
        <taxon>Betaproteobacteria</taxon>
        <taxon>Neisseriales</taxon>
        <taxon>Neisseriaceae</taxon>
        <taxon>Aquella</taxon>
    </lineage>
</organism>
<dbReference type="Pfam" id="PF01841">
    <property type="entry name" value="Transglut_core"/>
    <property type="match status" value="1"/>
</dbReference>
<dbReference type="AlphaFoldDB" id="A0A2I7N677"/>
<dbReference type="SMART" id="SM00460">
    <property type="entry name" value="TGc"/>
    <property type="match status" value="1"/>
</dbReference>
<dbReference type="EMBL" id="CP024847">
    <property type="protein sequence ID" value="AUR51964.1"/>
    <property type="molecule type" value="Genomic_DNA"/>
</dbReference>
<evidence type="ECO:0000259" key="1">
    <source>
        <dbReference type="SMART" id="SM00460"/>
    </source>
</evidence>
<feature type="domain" description="Transglutaminase-like" evidence="1">
    <location>
        <begin position="163"/>
        <end position="225"/>
    </location>
</feature>
<dbReference type="InterPro" id="IPR002931">
    <property type="entry name" value="Transglutaminase-like"/>
</dbReference>
<dbReference type="InterPro" id="IPR013589">
    <property type="entry name" value="Bac_transglu_N"/>
</dbReference>
<sequence length="270" mass="30616">MILTIKHTTNYSYSEPLRESIQLLRLTPFNHHRQSIIEWHLETPGALIPFVDWFNNKSHLLNINRQINLIEIIASGKVEVDKDKPNPEKGTLPLEYYLNHTELSNLHSGMIELSNQIKLRYQYCNTTDLGTKVSMLDYLSAQILEIVPYTRGVTHSANTASEAFILGGGVCQDHTHIFIACCRLMKFPARYVSGYLYTTDESHTASHAWAEVWLNNAWYSFDISNQCRAGEHHIEMAYGLDYLDAGPIRGCRIGGGSEQITVSSLVSNNQ</sequence>
<evidence type="ECO:0000313" key="3">
    <source>
        <dbReference type="Proteomes" id="UP000236655"/>
    </source>
</evidence>
<protein>
    <submittedName>
        <fullName evidence="2">Transglutaminase</fullName>
    </submittedName>
</protein>
<dbReference type="PANTHER" id="PTHR33490">
    <property type="entry name" value="BLR5614 PROTEIN-RELATED"/>
    <property type="match status" value="1"/>
</dbReference>
<dbReference type="SUPFAM" id="SSF54001">
    <property type="entry name" value="Cysteine proteinases"/>
    <property type="match status" value="1"/>
</dbReference>
<proteinExistence type="predicted"/>
<keyword evidence="3" id="KW-1185">Reference proteome</keyword>
<dbReference type="InterPro" id="IPR038765">
    <property type="entry name" value="Papain-like_cys_pep_sf"/>
</dbReference>
<dbReference type="Proteomes" id="UP000236655">
    <property type="component" value="Chromosome"/>
</dbReference>
<dbReference type="Pfam" id="PF08379">
    <property type="entry name" value="Bact_transglu_N"/>
    <property type="match status" value="1"/>
</dbReference>
<name>A0A2I7N677_9NEIS</name>
<evidence type="ECO:0000313" key="2">
    <source>
        <dbReference type="EMBL" id="AUR51964.1"/>
    </source>
</evidence>
<dbReference type="RefSeq" id="WP_102951260.1">
    <property type="nucleotide sequence ID" value="NZ_CP024847.1"/>
</dbReference>
<reference evidence="3" key="1">
    <citation type="submission" date="2017-11" db="EMBL/GenBank/DDBJ databases">
        <authorList>
            <person name="Chan K.G."/>
            <person name="Lee L.S."/>
        </authorList>
    </citation>
    <scope>NUCLEOTIDE SEQUENCE [LARGE SCALE GENOMIC DNA]</scope>
    <source>
        <strain evidence="3">DSM 100970</strain>
    </source>
</reference>
<dbReference type="Gene3D" id="3.10.620.30">
    <property type="match status" value="1"/>
</dbReference>
<dbReference type="OrthoDB" id="5438043at2"/>
<dbReference type="KEGG" id="nba:CUN60_06520"/>
<gene>
    <name evidence="2" type="ORF">CUN60_06520</name>
</gene>
<dbReference type="PANTHER" id="PTHR33490:SF6">
    <property type="entry name" value="SLL1049 PROTEIN"/>
    <property type="match status" value="1"/>
</dbReference>